<name>A0ABU4B076_9NOCA</name>
<dbReference type="InterPro" id="IPR008579">
    <property type="entry name" value="UGlyAH_Cupin_dom"/>
</dbReference>
<dbReference type="Proteomes" id="UP001185899">
    <property type="component" value="Unassembled WGS sequence"/>
</dbReference>
<comment type="caution">
    <text evidence="2">The sequence shown here is derived from an EMBL/GenBank/DDBJ whole genome shotgun (WGS) entry which is preliminary data.</text>
</comment>
<evidence type="ECO:0000259" key="1">
    <source>
        <dbReference type="Pfam" id="PF05899"/>
    </source>
</evidence>
<feature type="domain" description="(S)-ureidoglycine aminohydrolase cupin" evidence="1">
    <location>
        <begin position="43"/>
        <end position="112"/>
    </location>
</feature>
<protein>
    <submittedName>
        <fullName evidence="2">Cupin domain-containing protein</fullName>
    </submittedName>
</protein>
<dbReference type="PANTHER" id="PTHR40943:SF1">
    <property type="entry name" value="CYTOPLASMIC PROTEIN"/>
    <property type="match status" value="1"/>
</dbReference>
<dbReference type="InterPro" id="IPR014710">
    <property type="entry name" value="RmlC-like_jellyroll"/>
</dbReference>
<evidence type="ECO:0000313" key="2">
    <source>
        <dbReference type="EMBL" id="MDV6231897.1"/>
    </source>
</evidence>
<dbReference type="EMBL" id="JAWLKE010000005">
    <property type="protein sequence ID" value="MDV6231897.1"/>
    <property type="molecule type" value="Genomic_DNA"/>
</dbReference>
<evidence type="ECO:0000313" key="3">
    <source>
        <dbReference type="Proteomes" id="UP001185899"/>
    </source>
</evidence>
<gene>
    <name evidence="2" type="ORF">R3P95_15190</name>
</gene>
<dbReference type="InterPro" id="IPR011051">
    <property type="entry name" value="RmlC_Cupin_sf"/>
</dbReference>
<dbReference type="PANTHER" id="PTHR40943">
    <property type="entry name" value="CYTOPLASMIC PROTEIN-RELATED"/>
    <property type="match status" value="1"/>
</dbReference>
<dbReference type="SUPFAM" id="SSF51182">
    <property type="entry name" value="RmlC-like cupins"/>
    <property type="match status" value="1"/>
</dbReference>
<accession>A0ABU4B076</accession>
<organism evidence="2 3">
    <name type="scientific">Rhodococcus cercidiphylli</name>
    <dbReference type="NCBI Taxonomy" id="489916"/>
    <lineage>
        <taxon>Bacteria</taxon>
        <taxon>Bacillati</taxon>
        <taxon>Actinomycetota</taxon>
        <taxon>Actinomycetes</taxon>
        <taxon>Mycobacteriales</taxon>
        <taxon>Nocardiaceae</taxon>
        <taxon>Rhodococcus</taxon>
    </lineage>
</organism>
<keyword evidence="3" id="KW-1185">Reference proteome</keyword>
<proteinExistence type="predicted"/>
<dbReference type="Pfam" id="PF05899">
    <property type="entry name" value="Cupin_3"/>
    <property type="match status" value="1"/>
</dbReference>
<reference evidence="2 3" key="1">
    <citation type="submission" date="2023-10" db="EMBL/GenBank/DDBJ databases">
        <title>Development of a sustainable strategy for remediation of hydrocarbon-contaminated territories based on the waste exchange concept.</title>
        <authorList>
            <person name="Krivoruchko A."/>
        </authorList>
    </citation>
    <scope>NUCLEOTIDE SEQUENCE [LARGE SCALE GENOMIC DNA]</scope>
    <source>
        <strain evidence="2 3">IEGM 1322</strain>
    </source>
</reference>
<dbReference type="RefSeq" id="WP_283347840.1">
    <property type="nucleotide sequence ID" value="NZ_JAWLKE010000005.1"/>
</dbReference>
<dbReference type="CDD" id="cd02227">
    <property type="entry name" value="cupin_TM1112-like"/>
    <property type="match status" value="1"/>
</dbReference>
<sequence>MITSTIEAVRLGDIALDDSPIEPTWILEGSPQARLAEWSKSIDGTTTTNVWDCTAGRFRWYFAVDEIVHIMDGSVTVSSEDHAPRTLLPGDAALFRAGTWSEWHVESYVRKHAILRQHLPAPMSFALKVAGSVRARVGKLKVAVGGKSPQRVGSL</sequence>
<dbReference type="Gene3D" id="2.60.120.10">
    <property type="entry name" value="Jelly Rolls"/>
    <property type="match status" value="1"/>
</dbReference>